<sequence length="146" mass="16363">MKPIFLNGPSIRKSRPKIQLHFLLLQAQENPHTEPPLILKFERSASPDFVVFLRQWNFFSKKESNFMIMLHSRSASAVNRQCGAVAVDLLVSSMRAARIGYLDDPCVLPCIGNNAYEPLPMGELALPLEVYESTANALTLVQQGHL</sequence>
<reference evidence="1" key="1">
    <citation type="submission" date="2023-03" db="UniProtKB">
        <authorList>
            <consortium name="EnsemblPlants"/>
        </authorList>
    </citation>
    <scope>IDENTIFICATION</scope>
</reference>
<dbReference type="EnsemblPlants" id="MELO3C018414.2.1">
    <property type="protein sequence ID" value="MELO3C018414.2.1"/>
    <property type="gene ID" value="MELO3C018414.2"/>
</dbReference>
<dbReference type="Gramene" id="MELO3C018414.2.1">
    <property type="protein sequence ID" value="MELO3C018414.2.1"/>
    <property type="gene ID" value="MELO3C018414.2"/>
</dbReference>
<dbReference type="GO" id="GO:0005829">
    <property type="term" value="C:cytosol"/>
    <property type="evidence" value="ECO:0007669"/>
    <property type="project" value="TreeGrafter"/>
</dbReference>
<protein>
    <submittedName>
        <fullName evidence="1">Uncharacterized protein</fullName>
    </submittedName>
</protein>
<organism evidence="1">
    <name type="scientific">Cucumis melo</name>
    <name type="common">Muskmelon</name>
    <dbReference type="NCBI Taxonomy" id="3656"/>
    <lineage>
        <taxon>Eukaryota</taxon>
        <taxon>Viridiplantae</taxon>
        <taxon>Streptophyta</taxon>
        <taxon>Embryophyta</taxon>
        <taxon>Tracheophyta</taxon>
        <taxon>Spermatophyta</taxon>
        <taxon>Magnoliopsida</taxon>
        <taxon>eudicotyledons</taxon>
        <taxon>Gunneridae</taxon>
        <taxon>Pentapetalae</taxon>
        <taxon>rosids</taxon>
        <taxon>fabids</taxon>
        <taxon>Cucurbitales</taxon>
        <taxon>Cucurbitaceae</taxon>
        <taxon>Benincaseae</taxon>
        <taxon>Cucumis</taxon>
    </lineage>
</organism>
<dbReference type="AlphaFoldDB" id="A0A9I9DGR2"/>
<dbReference type="PANTHER" id="PTHR12970">
    <property type="entry name" value="PROTEASOME ASSEMBLY CHAPERONE 2"/>
    <property type="match status" value="1"/>
</dbReference>
<name>A0A9I9DGR2_CUCME</name>
<dbReference type="GO" id="GO:0005634">
    <property type="term" value="C:nucleus"/>
    <property type="evidence" value="ECO:0007669"/>
    <property type="project" value="TreeGrafter"/>
</dbReference>
<dbReference type="InterPro" id="IPR016562">
    <property type="entry name" value="Proteasome_assmbl_chp_2_euk"/>
</dbReference>
<dbReference type="InterPro" id="IPR038389">
    <property type="entry name" value="PSMG2_sf"/>
</dbReference>
<accession>A0A9I9DGR2</accession>
<dbReference type="PANTHER" id="PTHR12970:SF1">
    <property type="entry name" value="PROTEASOME ASSEMBLY CHAPERONE 2"/>
    <property type="match status" value="1"/>
</dbReference>
<dbReference type="GO" id="GO:0043248">
    <property type="term" value="P:proteasome assembly"/>
    <property type="evidence" value="ECO:0007669"/>
    <property type="project" value="TreeGrafter"/>
</dbReference>
<proteinExistence type="predicted"/>
<evidence type="ECO:0000313" key="1">
    <source>
        <dbReference type="EnsemblPlants" id="MELO3C018414.2.1"/>
    </source>
</evidence>
<dbReference type="Gene3D" id="3.40.50.10900">
    <property type="entry name" value="PAC-like subunit"/>
    <property type="match status" value="1"/>
</dbReference>